<dbReference type="PANTHER" id="PTHR42160:SF1">
    <property type="entry name" value="URACIL-DNA GLYCOSYLASE SUPERFAMILY PROTEIN"/>
    <property type="match status" value="1"/>
</dbReference>
<dbReference type="Gene3D" id="3.40.470.10">
    <property type="entry name" value="Uracil-DNA glycosylase-like domain"/>
    <property type="match status" value="1"/>
</dbReference>
<comment type="caution">
    <text evidence="2">The sequence shown here is derived from an EMBL/GenBank/DDBJ whole genome shotgun (WGS) entry which is preliminary data.</text>
</comment>
<reference evidence="2 3" key="1">
    <citation type="submission" date="2019-06" db="EMBL/GenBank/DDBJ databases">
        <authorList>
            <person name="Li M."/>
        </authorList>
    </citation>
    <scope>NUCLEOTIDE SEQUENCE [LARGE SCALE GENOMIC DNA]</scope>
    <source>
        <strain evidence="2 3">BGMRC6574</strain>
    </source>
</reference>
<evidence type="ECO:0000313" key="2">
    <source>
        <dbReference type="EMBL" id="TPW29639.1"/>
    </source>
</evidence>
<evidence type="ECO:0000313" key="3">
    <source>
        <dbReference type="Proteomes" id="UP000320314"/>
    </source>
</evidence>
<protein>
    <submittedName>
        <fullName evidence="2">Uracil-DNA glycosylase family protein</fullName>
    </submittedName>
</protein>
<dbReference type="RefSeq" id="WP_141166382.1">
    <property type="nucleotide sequence ID" value="NZ_VHLH01000010.1"/>
</dbReference>
<organism evidence="2 3">
    <name type="scientific">Pararhizobium mangrovi</name>
    <dbReference type="NCBI Taxonomy" id="2590452"/>
    <lineage>
        <taxon>Bacteria</taxon>
        <taxon>Pseudomonadati</taxon>
        <taxon>Pseudomonadota</taxon>
        <taxon>Alphaproteobacteria</taxon>
        <taxon>Hyphomicrobiales</taxon>
        <taxon>Rhizobiaceae</taxon>
        <taxon>Rhizobium/Agrobacterium group</taxon>
        <taxon>Pararhizobium</taxon>
    </lineage>
</organism>
<proteinExistence type="predicted"/>
<sequence>MSAGDAVAAGELARRVRACRICRDAPAPGRPPLPHEPRPVCRPSASARLLVAGQAPGRRVHETGLPFNDASGDRLRTWLGIDRETFYDPARIAIVPMAFCFPGNDAKGGDLPPRRECVATWHDDLMATMGQIELVLAIGAYAQRYHLGRRCRASLTETVASWRETVVEDVSPRVLPLPHPSWRNTGWLKRNPWFEADVLPFLRSEVARLVR</sequence>
<dbReference type="Pfam" id="PF03167">
    <property type="entry name" value="UDG"/>
    <property type="match status" value="1"/>
</dbReference>
<dbReference type="Proteomes" id="UP000320314">
    <property type="component" value="Unassembled WGS sequence"/>
</dbReference>
<feature type="domain" description="Uracil-DNA glycosylase-like" evidence="1">
    <location>
        <begin position="40"/>
        <end position="203"/>
    </location>
</feature>
<evidence type="ECO:0000259" key="1">
    <source>
        <dbReference type="SMART" id="SM00986"/>
    </source>
</evidence>
<dbReference type="CDD" id="cd10033">
    <property type="entry name" value="UDG_like"/>
    <property type="match status" value="1"/>
</dbReference>
<gene>
    <name evidence="2" type="ORF">FJU11_07310</name>
</gene>
<dbReference type="PANTHER" id="PTHR42160">
    <property type="entry name" value="URACIL-DNA GLYCOSYLASE SUPERFAMILY PROTEIN"/>
    <property type="match status" value="1"/>
</dbReference>
<keyword evidence="3" id="KW-1185">Reference proteome</keyword>
<dbReference type="EMBL" id="VHLH01000010">
    <property type="protein sequence ID" value="TPW29639.1"/>
    <property type="molecule type" value="Genomic_DNA"/>
</dbReference>
<dbReference type="SMART" id="SM00987">
    <property type="entry name" value="UreE_C"/>
    <property type="match status" value="1"/>
</dbReference>
<dbReference type="OrthoDB" id="9789139at2"/>
<dbReference type="SUPFAM" id="SSF52141">
    <property type="entry name" value="Uracil-DNA glycosylase-like"/>
    <property type="match status" value="1"/>
</dbReference>
<dbReference type="InterPro" id="IPR047124">
    <property type="entry name" value="HI_0220.2"/>
</dbReference>
<dbReference type="InterPro" id="IPR005122">
    <property type="entry name" value="Uracil-DNA_glycosylase-like"/>
</dbReference>
<name>A0A506UAM4_9HYPH</name>
<accession>A0A506UAM4</accession>
<dbReference type="InterPro" id="IPR036895">
    <property type="entry name" value="Uracil-DNA_glycosylase-like_sf"/>
</dbReference>
<dbReference type="AlphaFoldDB" id="A0A506UAM4"/>
<dbReference type="SMART" id="SM00986">
    <property type="entry name" value="UDG"/>
    <property type="match status" value="1"/>
</dbReference>